<dbReference type="Proteomes" id="UP001156882">
    <property type="component" value="Unassembled WGS sequence"/>
</dbReference>
<reference evidence="2" key="1">
    <citation type="journal article" date="2019" name="Int. J. Syst. Evol. Microbiol.">
        <title>The Global Catalogue of Microorganisms (GCM) 10K type strain sequencing project: providing services to taxonomists for standard genome sequencing and annotation.</title>
        <authorList>
            <consortium name="The Broad Institute Genomics Platform"/>
            <consortium name="The Broad Institute Genome Sequencing Center for Infectious Disease"/>
            <person name="Wu L."/>
            <person name="Ma J."/>
        </authorList>
    </citation>
    <scope>NUCLEOTIDE SEQUENCE [LARGE SCALE GENOMIC DNA]</scope>
    <source>
        <strain evidence="2">NBRC 101365</strain>
    </source>
</reference>
<organism evidence="1 2">
    <name type="scientific">Labrys miyagiensis</name>
    <dbReference type="NCBI Taxonomy" id="346912"/>
    <lineage>
        <taxon>Bacteria</taxon>
        <taxon>Pseudomonadati</taxon>
        <taxon>Pseudomonadota</taxon>
        <taxon>Alphaproteobacteria</taxon>
        <taxon>Hyphomicrobiales</taxon>
        <taxon>Xanthobacteraceae</taxon>
        <taxon>Labrys</taxon>
    </lineage>
</organism>
<comment type="caution">
    <text evidence="1">The sequence shown here is derived from an EMBL/GenBank/DDBJ whole genome shotgun (WGS) entry which is preliminary data.</text>
</comment>
<accession>A0ABQ6C9I0</accession>
<evidence type="ECO:0000313" key="1">
    <source>
        <dbReference type="EMBL" id="GLS17021.1"/>
    </source>
</evidence>
<dbReference type="EMBL" id="BSPC01000002">
    <property type="protein sequence ID" value="GLS17021.1"/>
    <property type="molecule type" value="Genomic_DNA"/>
</dbReference>
<proteinExistence type="predicted"/>
<name>A0ABQ6C9I0_9HYPH</name>
<gene>
    <name evidence="1" type="ORF">GCM10007874_00360</name>
</gene>
<evidence type="ECO:0000313" key="2">
    <source>
        <dbReference type="Proteomes" id="UP001156882"/>
    </source>
</evidence>
<sequence>MWDWASTVPSMLMDDASWLNQLLLQYLAASPTATVIDNEVGSLEDDLLGDRPTLTYLRYNARLEHQALRELGLSALASRAEQLRDMSRPANRQDLNLIGEMAAQQAVASSHFPSEFNIRT</sequence>
<protein>
    <submittedName>
        <fullName evidence="1">Uncharacterized protein</fullName>
    </submittedName>
</protein>
<keyword evidence="2" id="KW-1185">Reference proteome</keyword>